<accession>A0ABT9NH17</accession>
<dbReference type="Pfam" id="PF02775">
    <property type="entry name" value="TPP_enzyme_C"/>
    <property type="match status" value="1"/>
</dbReference>
<name>A0ABT9NH17_9ACTO</name>
<dbReference type="Gene3D" id="3.40.50.1220">
    <property type="entry name" value="TPP-binding domain"/>
    <property type="match status" value="1"/>
</dbReference>
<reference evidence="9 10" key="1">
    <citation type="submission" date="2023-07" db="EMBL/GenBank/DDBJ databases">
        <title>Sequencing the genomes of 1000 actinobacteria strains.</title>
        <authorList>
            <person name="Klenk H.-P."/>
        </authorList>
    </citation>
    <scope>NUCLEOTIDE SEQUENCE [LARGE SCALE GENOMIC DNA]</scope>
    <source>
        <strain evidence="9 10">DSM 17163</strain>
    </source>
</reference>
<dbReference type="GO" id="GO:0070204">
    <property type="term" value="F:2-succinyl-5-enolpyruvyl-6-hydroxy-3-cyclohexene-1-carboxylic-acid synthase activity"/>
    <property type="evidence" value="ECO:0007669"/>
    <property type="project" value="UniProtKB-EC"/>
</dbReference>
<keyword evidence="4 6" id="KW-0786">Thiamine pyrophosphate</keyword>
<comment type="similarity">
    <text evidence="6">Belongs to the TPP enzyme family. MenD subfamily.</text>
</comment>
<dbReference type="Gene3D" id="3.40.50.970">
    <property type="match status" value="2"/>
</dbReference>
<dbReference type="SUPFAM" id="SSF52518">
    <property type="entry name" value="Thiamin diphosphate-binding fold (THDP-binding)"/>
    <property type="match status" value="2"/>
</dbReference>
<gene>
    <name evidence="6" type="primary">menD</name>
    <name evidence="9" type="ORF">J2S70_001259</name>
</gene>
<feature type="domain" description="Thiamine pyrophosphate enzyme N-terminal TPP-binding" evidence="8">
    <location>
        <begin position="6"/>
        <end position="121"/>
    </location>
</feature>
<evidence type="ECO:0000256" key="2">
    <source>
        <dbReference type="ARBA" id="ARBA00022723"/>
    </source>
</evidence>
<dbReference type="PANTHER" id="PTHR42916">
    <property type="entry name" value="2-SUCCINYL-5-ENOLPYRUVYL-6-HYDROXY-3-CYCLOHEXENE-1-CARBOXYLATE SYNTHASE"/>
    <property type="match status" value="1"/>
</dbReference>
<evidence type="ECO:0000256" key="4">
    <source>
        <dbReference type="ARBA" id="ARBA00023052"/>
    </source>
</evidence>
<evidence type="ECO:0000256" key="6">
    <source>
        <dbReference type="HAMAP-Rule" id="MF_01659"/>
    </source>
</evidence>
<dbReference type="InterPro" id="IPR029061">
    <property type="entry name" value="THDP-binding"/>
</dbReference>
<comment type="caution">
    <text evidence="9">The sequence shown here is derived from an EMBL/GenBank/DDBJ whole genome shotgun (WGS) entry which is preliminary data.</text>
</comment>
<evidence type="ECO:0000256" key="1">
    <source>
        <dbReference type="ARBA" id="ARBA00022679"/>
    </source>
</evidence>
<proteinExistence type="inferred from homology"/>
<sequence length="529" mass="55539">MEASTRVARQVVAELVKAGVSTFVLCPGSRSAPLAYALGAAADAGVLTLHVEIDERVAGFVVLGAALAGKPAAVVTTSGSAVANLHPAVEEANHAGVPLIVLAADRPHELRGVRASQTADHRAILEGSVRFVTEIPAGAPHVRGQVMRAANKATGTNPGPVLINVAFREPLVPSSNWTDPIADCRFERPKPARHPVVVSGPSNRSLGIANLLHVAPNLGHVPILAEPTGELRSHSNAVGAHPLLLRTRVREQIDSVVVLGHPTLTREVSHLLADPKVSVFAVDEPAGYTDAAGTAHVVNLREVNDLLSNAEPGWLDRWLDLDRTAQKAIDREIGTELSFPTIARALTSSPVPTQLAASSIIRAVNLYGHAPAGPMFANRGLAGIDGTISTAIGAAIALGQPARVVVGDLAFIYDLGALAKGAGQKIPGLDVVVVDDHGGSLFATLDYGAGDEPTYDRLFRTEKDVDIEAATRAFGVDYAAPTTLEEFVRLLSQPDGVRITHVDLGRIPMGVERASRQDLGEVIVRILEP</sequence>
<protein>
    <recommendedName>
        <fullName evidence="6">2-succinyl-5-enolpyruvyl-6-hydroxy-3-cyclohexene-1-carboxylate synthase</fullName>
        <shortName evidence="6">SEPHCHC synthase</shortName>
        <ecNumber evidence="6">2.2.1.9</ecNumber>
    </recommendedName>
    <alternativeName>
        <fullName evidence="6">Menaquinone biosynthesis protein MenD</fullName>
    </alternativeName>
</protein>
<evidence type="ECO:0000259" key="8">
    <source>
        <dbReference type="Pfam" id="PF02776"/>
    </source>
</evidence>
<dbReference type="NCBIfam" id="TIGR00173">
    <property type="entry name" value="menD"/>
    <property type="match status" value="1"/>
</dbReference>
<organism evidence="9 10">
    <name type="scientific">Trueperella bonasi</name>
    <dbReference type="NCBI Taxonomy" id="312286"/>
    <lineage>
        <taxon>Bacteria</taxon>
        <taxon>Bacillati</taxon>
        <taxon>Actinomycetota</taxon>
        <taxon>Actinomycetes</taxon>
        <taxon>Actinomycetales</taxon>
        <taxon>Actinomycetaceae</taxon>
        <taxon>Trueperella</taxon>
    </lineage>
</organism>
<dbReference type="HAMAP" id="MF_01659">
    <property type="entry name" value="MenD"/>
    <property type="match status" value="1"/>
</dbReference>
<keyword evidence="6" id="KW-0474">Menaquinone biosynthesis</keyword>
<comment type="cofactor">
    <cofactor evidence="6">
        <name>thiamine diphosphate</name>
        <dbReference type="ChEBI" id="CHEBI:58937"/>
    </cofactor>
    <text evidence="6">Binds 1 thiamine pyrophosphate per subunit.</text>
</comment>
<comment type="cofactor">
    <cofactor evidence="6">
        <name>Mg(2+)</name>
        <dbReference type="ChEBI" id="CHEBI:18420"/>
    </cofactor>
    <cofactor evidence="6">
        <name>Mn(2+)</name>
        <dbReference type="ChEBI" id="CHEBI:29035"/>
    </cofactor>
</comment>
<evidence type="ECO:0000313" key="10">
    <source>
        <dbReference type="Proteomes" id="UP001243212"/>
    </source>
</evidence>
<feature type="domain" description="Thiamine pyrophosphate enzyme TPP-binding" evidence="7">
    <location>
        <begin position="369"/>
        <end position="490"/>
    </location>
</feature>
<dbReference type="RefSeq" id="WP_307682888.1">
    <property type="nucleotide sequence ID" value="NZ_JAUSQX010000001.1"/>
</dbReference>
<keyword evidence="2 6" id="KW-0479">Metal-binding</keyword>
<dbReference type="InterPro" id="IPR011766">
    <property type="entry name" value="TPP_enzyme_TPP-bd"/>
</dbReference>
<dbReference type="PIRSF" id="PIRSF004983">
    <property type="entry name" value="MenD"/>
    <property type="match status" value="1"/>
</dbReference>
<dbReference type="EC" id="2.2.1.9" evidence="6"/>
<comment type="function">
    <text evidence="6">Catalyzes the thiamine diphosphate-dependent decarboxylation of 2-oxoglutarate and the subsequent addition of the resulting succinic semialdehyde-thiamine pyrophosphate anion to isochorismate to yield 2-succinyl-5-enolpyruvyl-6-hydroxy-3-cyclohexene-1-carboxylate (SEPHCHC).</text>
</comment>
<dbReference type="EMBL" id="JAUSQX010000001">
    <property type="protein sequence ID" value="MDP9806677.1"/>
    <property type="molecule type" value="Genomic_DNA"/>
</dbReference>
<dbReference type="PANTHER" id="PTHR42916:SF1">
    <property type="entry name" value="PROTEIN PHYLLO, CHLOROPLASTIC"/>
    <property type="match status" value="1"/>
</dbReference>
<keyword evidence="3 6" id="KW-0460">Magnesium</keyword>
<comment type="subunit">
    <text evidence="6">Homodimer.</text>
</comment>
<dbReference type="Pfam" id="PF02776">
    <property type="entry name" value="TPP_enzyme_N"/>
    <property type="match status" value="1"/>
</dbReference>
<dbReference type="InterPro" id="IPR004433">
    <property type="entry name" value="MenaQ_synth_MenD"/>
</dbReference>
<evidence type="ECO:0000256" key="5">
    <source>
        <dbReference type="ARBA" id="ARBA00023211"/>
    </source>
</evidence>
<dbReference type="InterPro" id="IPR012001">
    <property type="entry name" value="Thiamin_PyroP_enz_TPP-bd_dom"/>
</dbReference>
<comment type="pathway">
    <text evidence="6">Quinol/quinone metabolism; menaquinone biosynthesis.</text>
</comment>
<comment type="catalytic activity">
    <reaction evidence="6">
        <text>isochorismate + 2-oxoglutarate + H(+) = 5-enolpyruvoyl-6-hydroxy-2-succinyl-cyclohex-3-ene-1-carboxylate + CO2</text>
        <dbReference type="Rhea" id="RHEA:25593"/>
        <dbReference type="ChEBI" id="CHEBI:15378"/>
        <dbReference type="ChEBI" id="CHEBI:16526"/>
        <dbReference type="ChEBI" id="CHEBI:16810"/>
        <dbReference type="ChEBI" id="CHEBI:29780"/>
        <dbReference type="ChEBI" id="CHEBI:58818"/>
        <dbReference type="EC" id="2.2.1.9"/>
    </reaction>
</comment>
<comment type="pathway">
    <text evidence="6">Quinol/quinone metabolism; 1,4-dihydroxy-2-naphthoate biosynthesis; 1,4-dihydroxy-2-naphthoate from chorismate: step 2/7.</text>
</comment>
<dbReference type="Proteomes" id="UP001243212">
    <property type="component" value="Unassembled WGS sequence"/>
</dbReference>
<evidence type="ECO:0000313" key="9">
    <source>
        <dbReference type="EMBL" id="MDP9806677.1"/>
    </source>
</evidence>
<evidence type="ECO:0000256" key="3">
    <source>
        <dbReference type="ARBA" id="ARBA00022842"/>
    </source>
</evidence>
<evidence type="ECO:0000259" key="7">
    <source>
        <dbReference type="Pfam" id="PF02775"/>
    </source>
</evidence>
<keyword evidence="1 6" id="KW-0808">Transferase</keyword>
<keyword evidence="5 6" id="KW-0464">Manganese</keyword>
<keyword evidence="10" id="KW-1185">Reference proteome</keyword>